<dbReference type="PANTHER" id="PTHR45913:SF21">
    <property type="entry name" value="DUF4371 DOMAIN-CONTAINING PROTEIN"/>
    <property type="match status" value="1"/>
</dbReference>
<evidence type="ECO:0000259" key="2">
    <source>
        <dbReference type="Pfam" id="PF18658"/>
    </source>
</evidence>
<dbReference type="InterPro" id="IPR012337">
    <property type="entry name" value="RNaseH-like_sf"/>
</dbReference>
<dbReference type="Proteomes" id="UP000694620">
    <property type="component" value="Chromosome 7"/>
</dbReference>
<keyword evidence="4" id="KW-1185">Reference proteome</keyword>
<evidence type="ECO:0000313" key="3">
    <source>
        <dbReference type="Ensembl" id="ENSECRP00000016868.1"/>
    </source>
</evidence>
<evidence type="ECO:0000313" key="4">
    <source>
        <dbReference type="Proteomes" id="UP000694620"/>
    </source>
</evidence>
<sequence length="643" mass="72597">MTCIIYTNFEFQSVIIVIMATRCKRRKIDQENRSFQKSWTEDFFFILPDRPNARPMCIICQETVSVIKSGNVKRHFETKHAEYYNANYPPKSELRSHKIDALKSSFVASSSLMTKATTTQSNVTEASLRIVWVLGRHKKAFTDAEVVKECMMSASSVLFSDKKCVELIQQIPLSDSTASRRADDLADNVGGQLISDLKQAELFALACDESTDITDMSQLCVFTRFFDGHNFVEEFLTLLPLAKQTRGEDVFSALSQFMHAAGLDVTKMGSLTTDGAPAMTGKDRGLVTRMKALQPNLVAYHCIIHQSALCSKLCDELAEVMSTLVKLMNFLRCNSSLQHRLFRSFLEEMSAEFGDLLLHNDVRWLSKGRVLERFWNLREDVADFLQSLNTKKAAEFLTFIQDSDKVALLAFLVDIMGHINTLNLSLQGADKTVVELQEKCCAFETKLSIFINDMEGGKMLHFPNLKSCMTADQQACFQLISTFLHHLKVEFDERFKDFRKLKPVFLFVADPFIVQPDGEWTSVAASVFPNSNPSLLQMEAADLQASHVLKAKLNEVGITIFWSKFVPDSQYPAAKKLAISVLTMFGSTYSCECAFSTMNTIKTKHRSVITNQNLRNAMRIALTGYSPNYAAIMKSKQQFHTSH</sequence>
<dbReference type="InterPro" id="IPR040647">
    <property type="entry name" value="SPIN-DOC_Znf-C2H2"/>
</dbReference>
<organism evidence="3 4">
    <name type="scientific">Erpetoichthys calabaricus</name>
    <name type="common">Rope fish</name>
    <name type="synonym">Calamoichthys calabaricus</name>
    <dbReference type="NCBI Taxonomy" id="27687"/>
    <lineage>
        <taxon>Eukaryota</taxon>
        <taxon>Metazoa</taxon>
        <taxon>Chordata</taxon>
        <taxon>Craniata</taxon>
        <taxon>Vertebrata</taxon>
        <taxon>Euteleostomi</taxon>
        <taxon>Actinopterygii</taxon>
        <taxon>Polypteriformes</taxon>
        <taxon>Polypteridae</taxon>
        <taxon>Erpetoichthys</taxon>
    </lineage>
</organism>
<dbReference type="Ensembl" id="ENSECRT00000017168.1">
    <property type="protein sequence ID" value="ENSECRP00000016868.1"/>
    <property type="gene ID" value="ENSECRG00000011202.1"/>
</dbReference>
<dbReference type="Pfam" id="PF18658">
    <property type="entry name" value="zf-C2H2_12"/>
    <property type="match status" value="1"/>
</dbReference>
<dbReference type="GO" id="GO:0046983">
    <property type="term" value="F:protein dimerization activity"/>
    <property type="evidence" value="ECO:0007669"/>
    <property type="project" value="InterPro"/>
</dbReference>
<feature type="domain" description="SPIN-DOC-like zinc-finger" evidence="2">
    <location>
        <begin position="36"/>
        <end position="85"/>
    </location>
</feature>
<dbReference type="Pfam" id="PF05699">
    <property type="entry name" value="Dimer_Tnp_hAT"/>
    <property type="match status" value="1"/>
</dbReference>
<proteinExistence type="predicted"/>
<reference evidence="3" key="3">
    <citation type="submission" date="2025-09" db="UniProtKB">
        <authorList>
            <consortium name="Ensembl"/>
        </authorList>
    </citation>
    <scope>IDENTIFICATION</scope>
</reference>
<dbReference type="InterPro" id="IPR008906">
    <property type="entry name" value="HATC_C_dom"/>
</dbReference>
<dbReference type="SUPFAM" id="SSF53098">
    <property type="entry name" value="Ribonuclease H-like"/>
    <property type="match status" value="1"/>
</dbReference>
<evidence type="ECO:0000259" key="1">
    <source>
        <dbReference type="Pfam" id="PF05699"/>
    </source>
</evidence>
<accession>A0A8C4SHK1</accession>
<dbReference type="GeneTree" id="ENSGT00950000182812"/>
<dbReference type="PANTHER" id="PTHR45913">
    <property type="entry name" value="EPM2A-INTERACTING PROTEIN 1"/>
    <property type="match status" value="1"/>
</dbReference>
<feature type="domain" description="HAT C-terminal dimerisation" evidence="1">
    <location>
        <begin position="544"/>
        <end position="617"/>
    </location>
</feature>
<reference evidence="3" key="2">
    <citation type="submission" date="2025-08" db="UniProtKB">
        <authorList>
            <consortium name="Ensembl"/>
        </authorList>
    </citation>
    <scope>IDENTIFICATION</scope>
</reference>
<reference evidence="3" key="1">
    <citation type="submission" date="2021-06" db="EMBL/GenBank/DDBJ databases">
        <authorList>
            <consortium name="Wellcome Sanger Institute Data Sharing"/>
        </authorList>
    </citation>
    <scope>NUCLEOTIDE SEQUENCE [LARGE SCALE GENOMIC DNA]</scope>
</reference>
<dbReference type="AlphaFoldDB" id="A0A8C4SHK1"/>
<name>A0A8C4SHK1_ERPCA</name>
<protein>
    <submittedName>
        <fullName evidence="3">Uncharacterized protein</fullName>
    </submittedName>
</protein>